<organism evidence="2 3">
    <name type="scientific">Microlunatus endophyticus</name>
    <dbReference type="NCBI Taxonomy" id="1716077"/>
    <lineage>
        <taxon>Bacteria</taxon>
        <taxon>Bacillati</taxon>
        <taxon>Actinomycetota</taxon>
        <taxon>Actinomycetes</taxon>
        <taxon>Propionibacteriales</taxon>
        <taxon>Propionibacteriaceae</taxon>
        <taxon>Microlunatus</taxon>
    </lineage>
</organism>
<feature type="domain" description="DUF4062" evidence="1">
    <location>
        <begin position="21"/>
        <end position="87"/>
    </location>
</feature>
<dbReference type="EMBL" id="BMMZ01000014">
    <property type="protein sequence ID" value="GGL79218.1"/>
    <property type="molecule type" value="Genomic_DNA"/>
</dbReference>
<keyword evidence="3" id="KW-1185">Reference proteome</keyword>
<dbReference type="Proteomes" id="UP000613840">
    <property type="component" value="Unassembled WGS sequence"/>
</dbReference>
<proteinExistence type="predicted"/>
<accession>A0A917W921</accession>
<protein>
    <recommendedName>
        <fullName evidence="1">DUF4062 domain-containing protein</fullName>
    </recommendedName>
</protein>
<dbReference type="AlphaFoldDB" id="A0A917W921"/>
<evidence type="ECO:0000313" key="2">
    <source>
        <dbReference type="EMBL" id="GGL79218.1"/>
    </source>
</evidence>
<sequence>MTARDRVVDEVIYARDPLHLRVFISSEMRSGELEKARKAAAAAISETGFHNPWWWERNGIAGQHCSEAMCLGNARTSDYLVLILGSKITDITRREYLAAKEAGATLIIFGPKGCNRDAEAKAFFDEAAKDTTYGSYTSVADLKQRIIDALVFHTVRVNRESQLLRRQVSLNGVGADLTIGGAM</sequence>
<evidence type="ECO:0000259" key="1">
    <source>
        <dbReference type="Pfam" id="PF13271"/>
    </source>
</evidence>
<gene>
    <name evidence="2" type="ORF">GCM10011575_42010</name>
</gene>
<comment type="caution">
    <text evidence="2">The sequence shown here is derived from an EMBL/GenBank/DDBJ whole genome shotgun (WGS) entry which is preliminary data.</text>
</comment>
<name>A0A917W921_9ACTN</name>
<evidence type="ECO:0000313" key="3">
    <source>
        <dbReference type="Proteomes" id="UP000613840"/>
    </source>
</evidence>
<reference evidence="2" key="1">
    <citation type="journal article" date="2014" name="Int. J. Syst. Evol. Microbiol.">
        <title>Complete genome sequence of Corynebacterium casei LMG S-19264T (=DSM 44701T), isolated from a smear-ripened cheese.</title>
        <authorList>
            <consortium name="US DOE Joint Genome Institute (JGI-PGF)"/>
            <person name="Walter F."/>
            <person name="Albersmeier A."/>
            <person name="Kalinowski J."/>
            <person name="Ruckert C."/>
        </authorList>
    </citation>
    <scope>NUCLEOTIDE SEQUENCE</scope>
    <source>
        <strain evidence="2">CGMCC 4.7306</strain>
    </source>
</reference>
<dbReference type="InterPro" id="IPR025139">
    <property type="entry name" value="DUF4062"/>
</dbReference>
<dbReference type="Pfam" id="PF13271">
    <property type="entry name" value="DUF4062"/>
    <property type="match status" value="1"/>
</dbReference>
<reference evidence="2" key="2">
    <citation type="submission" date="2020-09" db="EMBL/GenBank/DDBJ databases">
        <authorList>
            <person name="Sun Q."/>
            <person name="Zhou Y."/>
        </authorList>
    </citation>
    <scope>NUCLEOTIDE SEQUENCE</scope>
    <source>
        <strain evidence="2">CGMCC 4.7306</strain>
    </source>
</reference>